<evidence type="ECO:0000256" key="1">
    <source>
        <dbReference type="SAM" id="MobiDB-lite"/>
    </source>
</evidence>
<reference evidence="3" key="1">
    <citation type="journal article" date="2021" name="Sci. Rep.">
        <title>Diploid genomic architecture of Nitzschia inconspicua, an elite biomass production diatom.</title>
        <authorList>
            <person name="Oliver A."/>
            <person name="Podell S."/>
            <person name="Pinowska A."/>
            <person name="Traller J.C."/>
            <person name="Smith S.R."/>
            <person name="McClure R."/>
            <person name="Beliaev A."/>
            <person name="Bohutskyi P."/>
            <person name="Hill E.A."/>
            <person name="Rabines A."/>
            <person name="Zheng H."/>
            <person name="Allen L.Z."/>
            <person name="Kuo A."/>
            <person name="Grigoriev I.V."/>
            <person name="Allen A.E."/>
            <person name="Hazlebeck D."/>
            <person name="Allen E.E."/>
        </authorList>
    </citation>
    <scope>NUCLEOTIDE SEQUENCE</scope>
    <source>
        <strain evidence="3">Hildebrandi</strain>
    </source>
</reference>
<dbReference type="EMBL" id="JAGRRH010000017">
    <property type="protein sequence ID" value="KAG7352573.1"/>
    <property type="molecule type" value="Genomic_DNA"/>
</dbReference>
<evidence type="ECO:0000313" key="4">
    <source>
        <dbReference type="Proteomes" id="UP000693970"/>
    </source>
</evidence>
<dbReference type="Proteomes" id="UP000693970">
    <property type="component" value="Unassembled WGS sequence"/>
</dbReference>
<name>A0A9K3PMB0_9STRA</name>
<sequence>MARRQGRRQQSQIPAEFSIEERVYNGLLSSKDTSAVIYSILLPVAISTQVVPKGSGMTAAAMYIGLSLLARSVIWEDDNDDSDNDRDEFGNDNMQEPNDEITSSSSSSPPVYLLAFVAAMLTAGILPTWYSDSEVWSIYAPVTACLVFAGVALLRIENSNQEKENTIITMGEDDDDDDKKNFLPDPVETERRIMKLWDDNFRKQLTPDEDDAKKKN</sequence>
<protein>
    <submittedName>
        <fullName evidence="3">Uncharacterized protein</fullName>
    </submittedName>
</protein>
<feature type="transmembrane region" description="Helical" evidence="2">
    <location>
        <begin position="136"/>
        <end position="154"/>
    </location>
</feature>
<accession>A0A9K3PMB0</accession>
<comment type="caution">
    <text evidence="3">The sequence shown here is derived from an EMBL/GenBank/DDBJ whole genome shotgun (WGS) entry which is preliminary data.</text>
</comment>
<keyword evidence="2" id="KW-0472">Membrane</keyword>
<feature type="compositionally biased region" description="Polar residues" evidence="1">
    <location>
        <begin position="93"/>
        <end position="102"/>
    </location>
</feature>
<keyword evidence="2" id="KW-1133">Transmembrane helix</keyword>
<evidence type="ECO:0000256" key="2">
    <source>
        <dbReference type="SAM" id="Phobius"/>
    </source>
</evidence>
<proteinExistence type="predicted"/>
<dbReference type="AlphaFoldDB" id="A0A9K3PMB0"/>
<keyword evidence="4" id="KW-1185">Reference proteome</keyword>
<feature type="transmembrane region" description="Helical" evidence="2">
    <location>
        <begin position="111"/>
        <end position="130"/>
    </location>
</feature>
<gene>
    <name evidence="3" type="ORF">IV203_008621</name>
</gene>
<feature type="region of interest" description="Disordered" evidence="1">
    <location>
        <begin position="80"/>
        <end position="108"/>
    </location>
</feature>
<evidence type="ECO:0000313" key="3">
    <source>
        <dbReference type="EMBL" id="KAG7352573.1"/>
    </source>
</evidence>
<reference evidence="3" key="2">
    <citation type="submission" date="2021-04" db="EMBL/GenBank/DDBJ databases">
        <authorList>
            <person name="Podell S."/>
        </authorList>
    </citation>
    <scope>NUCLEOTIDE SEQUENCE</scope>
    <source>
        <strain evidence="3">Hildebrandi</strain>
    </source>
</reference>
<organism evidence="3 4">
    <name type="scientific">Nitzschia inconspicua</name>
    <dbReference type="NCBI Taxonomy" id="303405"/>
    <lineage>
        <taxon>Eukaryota</taxon>
        <taxon>Sar</taxon>
        <taxon>Stramenopiles</taxon>
        <taxon>Ochrophyta</taxon>
        <taxon>Bacillariophyta</taxon>
        <taxon>Bacillariophyceae</taxon>
        <taxon>Bacillariophycidae</taxon>
        <taxon>Bacillariales</taxon>
        <taxon>Bacillariaceae</taxon>
        <taxon>Nitzschia</taxon>
    </lineage>
</organism>
<keyword evidence="2" id="KW-0812">Transmembrane</keyword>